<evidence type="ECO:0000256" key="5">
    <source>
        <dbReference type="SAM" id="MobiDB-lite"/>
    </source>
</evidence>
<feature type="domain" description="ABC transporter" evidence="6">
    <location>
        <begin position="4"/>
        <end position="234"/>
    </location>
</feature>
<dbReference type="InterPro" id="IPR027417">
    <property type="entry name" value="P-loop_NTPase"/>
</dbReference>
<evidence type="ECO:0000259" key="6">
    <source>
        <dbReference type="PROSITE" id="PS50893"/>
    </source>
</evidence>
<feature type="domain" description="ABC transporter" evidence="6">
    <location>
        <begin position="335"/>
        <end position="534"/>
    </location>
</feature>
<dbReference type="Gene3D" id="3.40.50.300">
    <property type="entry name" value="P-loop containing nucleotide triphosphate hydrolases"/>
    <property type="match status" value="2"/>
</dbReference>
<keyword evidence="4 7" id="KW-0067">ATP-binding</keyword>
<reference evidence="7 8" key="1">
    <citation type="submission" date="2024-01" db="EMBL/GenBank/DDBJ databases">
        <title>New evidence supports the origin of RcGTA from prophage.</title>
        <authorList>
            <person name="Xu Y."/>
            <person name="Liu B."/>
            <person name="Chen F."/>
        </authorList>
    </citation>
    <scope>NUCLEOTIDE SEQUENCE [LARGE SCALE GENOMIC DNA]</scope>
    <source>
        <strain evidence="7 8">CBW1107-2</strain>
    </source>
</reference>
<sequence>MPVLSIHDLSFRLPDGRPLFENLNLAFGPKRTGLVGRNGIGKSSLIAILAGDLRPTSGAVRGSARVALLRQMADASDDETVASLFGVVDRLALLEKIEAGSASVEEIAEADWTLEARLDKALADVGLAGIAPGRQLVSLSGGQRTRAALAALAFDRPDMILLDEPTNNLDRDGRKMLHGFLESWKGGAIVVSHDRELLNRMDRIVELSSHGARSYGGGYDAYREQHDAEKALAEREAEAADRNARQVARAAQAALERQAKRDSAGRKARATSSDPKILLDARQQRAEATAARNSGIAGRLEAEAQERLSRSREALERATPFTAGVASRAVPAGKLLVDARNLAVGFDGRPPATITLNVTGPERIAIVGPNGAGKSTLLKTLASIIPPLGGELRVEASLAFFDQHVSLLEPRMSILENYRRINPGASEFECRSALARYAFRADAALQIVGTLSGGERLRAGLACVAAGQTPPELLILDEPTNHLDLDSVAEVEDGLNTFGGALLVVSHDEAFLEAIGIERQIFLEQGGNVIKLSQIRG</sequence>
<feature type="compositionally biased region" description="Basic and acidic residues" evidence="5">
    <location>
        <begin position="235"/>
        <end position="244"/>
    </location>
</feature>
<dbReference type="PANTHER" id="PTHR19211:SF6">
    <property type="entry name" value="BLL7188 PROTEIN"/>
    <property type="match status" value="1"/>
</dbReference>
<feature type="compositionally biased region" description="Low complexity" evidence="5">
    <location>
        <begin position="245"/>
        <end position="256"/>
    </location>
</feature>
<evidence type="ECO:0000256" key="1">
    <source>
        <dbReference type="ARBA" id="ARBA00005417"/>
    </source>
</evidence>
<dbReference type="RefSeq" id="WP_368804122.1">
    <property type="nucleotide sequence ID" value="NZ_JAZHFV010000006.1"/>
</dbReference>
<dbReference type="InterPro" id="IPR017871">
    <property type="entry name" value="ABC_transporter-like_CS"/>
</dbReference>
<protein>
    <submittedName>
        <fullName evidence="7">ABC-F family ATP-binding cassette domain-containing protein</fullName>
    </submittedName>
</protein>
<dbReference type="SUPFAM" id="SSF52540">
    <property type="entry name" value="P-loop containing nucleoside triphosphate hydrolases"/>
    <property type="match status" value="2"/>
</dbReference>
<evidence type="ECO:0000256" key="4">
    <source>
        <dbReference type="ARBA" id="ARBA00022840"/>
    </source>
</evidence>
<dbReference type="Proteomes" id="UP001559025">
    <property type="component" value="Unassembled WGS sequence"/>
</dbReference>
<dbReference type="InterPro" id="IPR003593">
    <property type="entry name" value="AAA+_ATPase"/>
</dbReference>
<gene>
    <name evidence="7" type="ORF">V1479_17765</name>
</gene>
<keyword evidence="8" id="KW-1185">Reference proteome</keyword>
<dbReference type="InterPro" id="IPR050611">
    <property type="entry name" value="ABCF"/>
</dbReference>
<dbReference type="PANTHER" id="PTHR19211">
    <property type="entry name" value="ATP-BINDING TRANSPORT PROTEIN-RELATED"/>
    <property type="match status" value="1"/>
</dbReference>
<comment type="similarity">
    <text evidence="1">Belongs to the ABC transporter superfamily.</text>
</comment>
<dbReference type="GO" id="GO:0005524">
    <property type="term" value="F:ATP binding"/>
    <property type="evidence" value="ECO:0007669"/>
    <property type="project" value="UniProtKB-KW"/>
</dbReference>
<feature type="region of interest" description="Disordered" evidence="5">
    <location>
        <begin position="235"/>
        <end position="278"/>
    </location>
</feature>
<evidence type="ECO:0000256" key="3">
    <source>
        <dbReference type="ARBA" id="ARBA00022741"/>
    </source>
</evidence>
<dbReference type="PROSITE" id="PS00211">
    <property type="entry name" value="ABC_TRANSPORTER_1"/>
    <property type="match status" value="1"/>
</dbReference>
<organism evidence="7 8">
    <name type="scientific">Neoaquamicrobium sediminum</name>
    <dbReference type="NCBI Taxonomy" id="1849104"/>
    <lineage>
        <taxon>Bacteria</taxon>
        <taxon>Pseudomonadati</taxon>
        <taxon>Pseudomonadota</taxon>
        <taxon>Alphaproteobacteria</taxon>
        <taxon>Hyphomicrobiales</taxon>
        <taxon>Phyllobacteriaceae</taxon>
        <taxon>Neoaquamicrobium</taxon>
    </lineage>
</organism>
<evidence type="ECO:0000256" key="2">
    <source>
        <dbReference type="ARBA" id="ARBA00022737"/>
    </source>
</evidence>
<dbReference type="Pfam" id="PF00005">
    <property type="entry name" value="ABC_tran"/>
    <property type="match status" value="2"/>
</dbReference>
<accession>A0ABV3WYB4</accession>
<evidence type="ECO:0000313" key="8">
    <source>
        <dbReference type="Proteomes" id="UP001559025"/>
    </source>
</evidence>
<proteinExistence type="inferred from homology"/>
<dbReference type="SMART" id="SM00382">
    <property type="entry name" value="AAA"/>
    <property type="match status" value="2"/>
</dbReference>
<dbReference type="InterPro" id="IPR003439">
    <property type="entry name" value="ABC_transporter-like_ATP-bd"/>
</dbReference>
<comment type="caution">
    <text evidence="7">The sequence shown here is derived from an EMBL/GenBank/DDBJ whole genome shotgun (WGS) entry which is preliminary data.</text>
</comment>
<dbReference type="CDD" id="cd03221">
    <property type="entry name" value="ABCF_EF-3"/>
    <property type="match status" value="1"/>
</dbReference>
<keyword evidence="2" id="KW-0677">Repeat</keyword>
<name>A0ABV3WYB4_9HYPH</name>
<keyword evidence="3" id="KW-0547">Nucleotide-binding</keyword>
<evidence type="ECO:0000313" key="7">
    <source>
        <dbReference type="EMBL" id="MEX4009163.1"/>
    </source>
</evidence>
<dbReference type="PROSITE" id="PS50893">
    <property type="entry name" value="ABC_TRANSPORTER_2"/>
    <property type="match status" value="2"/>
</dbReference>
<dbReference type="EMBL" id="JAZHFV010000006">
    <property type="protein sequence ID" value="MEX4009163.1"/>
    <property type="molecule type" value="Genomic_DNA"/>
</dbReference>